<evidence type="ECO:0000256" key="1">
    <source>
        <dbReference type="SAM" id="MobiDB-lite"/>
    </source>
</evidence>
<dbReference type="EMBL" id="NOXS01000029">
    <property type="protein sequence ID" value="OYQ20242.1"/>
    <property type="molecule type" value="Genomic_DNA"/>
</dbReference>
<accession>A0A255XTK3</accession>
<reference evidence="2 3" key="1">
    <citation type="submission" date="2017-07" db="EMBL/GenBank/DDBJ databases">
        <title>Elstera cyanobacteriorum sp. nov., a novel bacterium isolated from cyanobacterial aggregates in a eutrophic lake.</title>
        <authorList>
            <person name="Cai H."/>
        </authorList>
    </citation>
    <scope>NUCLEOTIDE SEQUENCE [LARGE SCALE GENOMIC DNA]</scope>
    <source>
        <strain evidence="2 3">TH019</strain>
    </source>
</reference>
<proteinExistence type="predicted"/>
<evidence type="ECO:0000313" key="3">
    <source>
        <dbReference type="Proteomes" id="UP000216361"/>
    </source>
</evidence>
<dbReference type="AlphaFoldDB" id="A0A255XTK3"/>
<gene>
    <name evidence="2" type="ORF">CHR90_05905</name>
</gene>
<organism evidence="2 3">
    <name type="scientific">Elstera cyanobacteriorum</name>
    <dbReference type="NCBI Taxonomy" id="2022747"/>
    <lineage>
        <taxon>Bacteria</taxon>
        <taxon>Pseudomonadati</taxon>
        <taxon>Pseudomonadota</taxon>
        <taxon>Alphaproteobacteria</taxon>
        <taxon>Rhodospirillales</taxon>
        <taxon>Rhodospirillaceae</taxon>
        <taxon>Elstera</taxon>
    </lineage>
</organism>
<name>A0A255XTK3_9PROT</name>
<dbReference type="Proteomes" id="UP000216361">
    <property type="component" value="Unassembled WGS sequence"/>
</dbReference>
<dbReference type="InterPro" id="IPR018755">
    <property type="entry name" value="Phage_Mu_Gp48"/>
</dbReference>
<comment type="caution">
    <text evidence="2">The sequence shown here is derived from an EMBL/GenBank/DDBJ whole genome shotgun (WGS) entry which is preliminary data.</text>
</comment>
<protein>
    <submittedName>
        <fullName evidence="2">Uncharacterized protein</fullName>
    </submittedName>
</protein>
<keyword evidence="3" id="KW-1185">Reference proteome</keyword>
<evidence type="ECO:0000313" key="2">
    <source>
        <dbReference type="EMBL" id="OYQ20242.1"/>
    </source>
</evidence>
<feature type="region of interest" description="Disordered" evidence="1">
    <location>
        <begin position="1"/>
        <end position="21"/>
    </location>
</feature>
<feature type="compositionally biased region" description="Basic and acidic residues" evidence="1">
    <location>
        <begin position="10"/>
        <end position="20"/>
    </location>
</feature>
<dbReference type="Pfam" id="PF10076">
    <property type="entry name" value="Phage_Mu_Gp48"/>
    <property type="match status" value="1"/>
</dbReference>
<sequence>MGQRRHDRRDRHSGFGDDHMAAPIVPALPEELLVPCGATDEEYRQMMADLLPLGPVWPRRRDSTLQKLLLAFGAELARAHNRGCDLAREAVPSDSVELLPDLERVTGLPDECEPPGESTIEARQRRVVAKLNHRGGQSIQVYKDLARDSFGISLCVREFRPFRAGPDRPSIDPVYAPGAVNAQSAGGAAPTGFVVGRRLQSEFYGHAGAPLSNNDWRFVWSVCLCDPASAPPGAQEIKFRAGAKPHPAQIGALGRAGDPLRIYEDNLVWLLCLINRNKPAHTLLLWNVLCPDLMDRFKNA</sequence>